<sequence length="70" mass="7505">MKKLRAAATLTWMCGPLADLSSIVFSADCILDHGKPLASGHVQYDKNSGHGGKMTVKLTITCERNSLLDS</sequence>
<reference evidence="1 2" key="1">
    <citation type="submission" date="2021-06" db="EMBL/GenBank/DDBJ databases">
        <title>Chromosome-level genome assembly of the red-tail catfish (Hemibagrus wyckioides).</title>
        <authorList>
            <person name="Shao F."/>
        </authorList>
    </citation>
    <scope>NUCLEOTIDE SEQUENCE [LARGE SCALE GENOMIC DNA]</scope>
    <source>
        <strain evidence="1">EC202008001</strain>
        <tissue evidence="1">Blood</tissue>
    </source>
</reference>
<evidence type="ECO:0000313" key="2">
    <source>
        <dbReference type="Proteomes" id="UP000824219"/>
    </source>
</evidence>
<name>A0A9D3NWS0_9TELE</name>
<organism evidence="1 2">
    <name type="scientific">Hemibagrus wyckioides</name>
    <dbReference type="NCBI Taxonomy" id="337641"/>
    <lineage>
        <taxon>Eukaryota</taxon>
        <taxon>Metazoa</taxon>
        <taxon>Chordata</taxon>
        <taxon>Craniata</taxon>
        <taxon>Vertebrata</taxon>
        <taxon>Euteleostomi</taxon>
        <taxon>Actinopterygii</taxon>
        <taxon>Neopterygii</taxon>
        <taxon>Teleostei</taxon>
        <taxon>Ostariophysi</taxon>
        <taxon>Siluriformes</taxon>
        <taxon>Bagridae</taxon>
        <taxon>Hemibagrus</taxon>
    </lineage>
</organism>
<protein>
    <submittedName>
        <fullName evidence="1">Uncharacterized protein</fullName>
    </submittedName>
</protein>
<proteinExistence type="predicted"/>
<keyword evidence="2" id="KW-1185">Reference proteome</keyword>
<dbReference type="Proteomes" id="UP000824219">
    <property type="component" value="Linkage Group LG07"/>
</dbReference>
<comment type="caution">
    <text evidence="1">The sequence shown here is derived from an EMBL/GenBank/DDBJ whole genome shotgun (WGS) entry which is preliminary data.</text>
</comment>
<dbReference type="AlphaFoldDB" id="A0A9D3NWS0"/>
<accession>A0A9D3NWS0</accession>
<dbReference type="EMBL" id="JAHKSW010000007">
    <property type="protein sequence ID" value="KAG7329877.1"/>
    <property type="molecule type" value="Genomic_DNA"/>
</dbReference>
<gene>
    <name evidence="1" type="ORF">KOW79_006099</name>
</gene>
<evidence type="ECO:0000313" key="1">
    <source>
        <dbReference type="EMBL" id="KAG7329877.1"/>
    </source>
</evidence>